<dbReference type="RefSeq" id="WP_214176232.1">
    <property type="nucleotide sequence ID" value="NZ_JAHCVK010000008.1"/>
</dbReference>
<gene>
    <name evidence="2" type="ORF">KI810_14275</name>
</gene>
<dbReference type="EMBL" id="JAHCVK010000008">
    <property type="protein sequence ID" value="MBT0654227.1"/>
    <property type="molecule type" value="Genomic_DNA"/>
</dbReference>
<evidence type="ECO:0000313" key="2">
    <source>
        <dbReference type="EMBL" id="MBT0654227.1"/>
    </source>
</evidence>
<keyword evidence="3" id="KW-1185">Reference proteome</keyword>
<feature type="domain" description="DUF374" evidence="1">
    <location>
        <begin position="69"/>
        <end position="134"/>
    </location>
</feature>
<dbReference type="Pfam" id="PF04028">
    <property type="entry name" value="DUF374"/>
    <property type="match status" value="1"/>
</dbReference>
<evidence type="ECO:0000259" key="1">
    <source>
        <dbReference type="Pfam" id="PF04028"/>
    </source>
</evidence>
<keyword evidence="2" id="KW-0808">Transferase</keyword>
<name>A0ABS5SHP1_9BACT</name>
<accession>A0ABS5SHP1</accession>
<protein>
    <submittedName>
        <fullName evidence="2">Lysophospholipid acyltransferase family protein</fullName>
    </submittedName>
</protein>
<dbReference type="Proteomes" id="UP000756860">
    <property type="component" value="Unassembled WGS sequence"/>
</dbReference>
<reference evidence="2 3" key="1">
    <citation type="submission" date="2021-05" db="EMBL/GenBank/DDBJ databases">
        <title>The draft genome of Geobacter luticola JCM 17780.</title>
        <authorList>
            <person name="Xu Z."/>
            <person name="Masuda Y."/>
            <person name="Itoh H."/>
            <person name="Senoo K."/>
        </authorList>
    </citation>
    <scope>NUCLEOTIDE SEQUENCE [LARGE SCALE GENOMIC DNA]</scope>
    <source>
        <strain evidence="2 3">JCM 17780</strain>
    </source>
</reference>
<dbReference type="InterPro" id="IPR007172">
    <property type="entry name" value="DUF374"/>
</dbReference>
<evidence type="ECO:0000313" key="3">
    <source>
        <dbReference type="Proteomes" id="UP000756860"/>
    </source>
</evidence>
<dbReference type="GO" id="GO:0016746">
    <property type="term" value="F:acyltransferase activity"/>
    <property type="evidence" value="ECO:0007669"/>
    <property type="project" value="UniProtKB-KW"/>
</dbReference>
<dbReference type="CDD" id="cd07983">
    <property type="entry name" value="LPLAT_DUF374-like"/>
    <property type="match status" value="1"/>
</dbReference>
<proteinExistence type="predicted"/>
<keyword evidence="2" id="KW-0012">Acyltransferase</keyword>
<comment type="caution">
    <text evidence="2">The sequence shown here is derived from an EMBL/GenBank/DDBJ whole genome shotgun (WGS) entry which is preliminary data.</text>
</comment>
<sequence length="220" mass="24989">MKNFFKQTVRPLASGPLTRLLYVLIRGLYASMRIRVIGAEIPRSFQDRGEGAINIFWHGRILLAAPIYTGKGLHILISRHGDGDIIANIMKLFGFFLVRGSSSKGGREALREMVHLARENKDLAITPDGPRGPREEVKPGVAQLARITGRPVIPLGFSASPCWRLRSWDRFMFPYPFSRGVFIWGEPLYYREGEDMEAFRLRIEHALKDANARADGYFRT</sequence>
<organism evidence="2 3">
    <name type="scientific">Geomobilimonas luticola</name>
    <dbReference type="NCBI Taxonomy" id="1114878"/>
    <lineage>
        <taxon>Bacteria</taxon>
        <taxon>Pseudomonadati</taxon>
        <taxon>Thermodesulfobacteriota</taxon>
        <taxon>Desulfuromonadia</taxon>
        <taxon>Geobacterales</taxon>
        <taxon>Geobacteraceae</taxon>
        <taxon>Geomobilimonas</taxon>
    </lineage>
</organism>